<dbReference type="GO" id="GO:0000978">
    <property type="term" value="F:RNA polymerase II cis-regulatory region sequence-specific DNA binding"/>
    <property type="evidence" value="ECO:0007669"/>
    <property type="project" value="TreeGrafter"/>
</dbReference>
<feature type="region of interest" description="Disordered" evidence="9">
    <location>
        <begin position="135"/>
        <end position="167"/>
    </location>
</feature>
<keyword evidence="7" id="KW-0804">Transcription</keyword>
<keyword evidence="4" id="KW-0863">Zinc-finger</keyword>
<dbReference type="GO" id="GO:0002682">
    <property type="term" value="P:regulation of immune system process"/>
    <property type="evidence" value="ECO:0007669"/>
    <property type="project" value="TreeGrafter"/>
</dbReference>
<dbReference type="PANTHER" id="PTHR24399:SF23">
    <property type="entry name" value="C2H2-TYPE DOMAIN-CONTAINING PROTEIN"/>
    <property type="match status" value="1"/>
</dbReference>
<dbReference type="Pfam" id="PF13465">
    <property type="entry name" value="zf-H2C2_2"/>
    <property type="match status" value="1"/>
</dbReference>
<keyword evidence="2" id="KW-0479">Metal-binding</keyword>
<sequence length="187" mass="21082">MCLQAFGYDLQGDQLCRKSDRMPGVFRGGTGEKIHARTHTKEQPHECNVCSKRFSQAGHLQTHVRIHSGEKPFECPVCGKGFKSRSELRIHARTHTKERQYECNVCSNVPLLISTSTRDSGHIVVISSRSAPTLTNNLKEEANDSVDEAGTTGHQQSRRTKRKSKKIKKEPITTVLFVVNALQYHRN</sequence>
<dbReference type="EMBL" id="OB664368">
    <property type="protein sequence ID" value="CAD7232208.1"/>
    <property type="molecule type" value="Genomic_DNA"/>
</dbReference>
<evidence type="ECO:0000256" key="9">
    <source>
        <dbReference type="SAM" id="MobiDB-lite"/>
    </source>
</evidence>
<name>A0A7R8WKG1_9CRUS</name>
<protein>
    <submittedName>
        <fullName evidence="10">Uncharacterized protein</fullName>
    </submittedName>
</protein>
<dbReference type="PANTHER" id="PTHR24399">
    <property type="entry name" value="ZINC FINGER AND BTB DOMAIN-CONTAINING"/>
    <property type="match status" value="1"/>
</dbReference>
<evidence type="ECO:0000256" key="5">
    <source>
        <dbReference type="ARBA" id="ARBA00022833"/>
    </source>
</evidence>
<dbReference type="FunFam" id="3.30.160.60:FF:001498">
    <property type="entry name" value="Zinc finger protein 404"/>
    <property type="match status" value="1"/>
</dbReference>
<keyword evidence="5" id="KW-0862">Zinc</keyword>
<keyword evidence="3" id="KW-0677">Repeat</keyword>
<dbReference type="GO" id="GO:0001227">
    <property type="term" value="F:DNA-binding transcription repressor activity, RNA polymerase II-specific"/>
    <property type="evidence" value="ECO:0007669"/>
    <property type="project" value="TreeGrafter"/>
</dbReference>
<dbReference type="InterPro" id="IPR036236">
    <property type="entry name" value="Znf_C2H2_sf"/>
</dbReference>
<dbReference type="InterPro" id="IPR013087">
    <property type="entry name" value="Znf_C2H2_type"/>
</dbReference>
<dbReference type="SUPFAM" id="SSF57667">
    <property type="entry name" value="beta-beta-alpha zinc fingers"/>
    <property type="match status" value="2"/>
</dbReference>
<keyword evidence="8" id="KW-0539">Nucleus</keyword>
<keyword evidence="6" id="KW-0805">Transcription regulation</keyword>
<dbReference type="OrthoDB" id="5978418at2759"/>
<feature type="compositionally biased region" description="Basic residues" evidence="9">
    <location>
        <begin position="156"/>
        <end position="167"/>
    </location>
</feature>
<dbReference type="GO" id="GO:0008270">
    <property type="term" value="F:zinc ion binding"/>
    <property type="evidence" value="ECO:0007669"/>
    <property type="project" value="UniProtKB-KW"/>
</dbReference>
<evidence type="ECO:0000256" key="2">
    <source>
        <dbReference type="ARBA" id="ARBA00022723"/>
    </source>
</evidence>
<dbReference type="GO" id="GO:0001817">
    <property type="term" value="P:regulation of cytokine production"/>
    <property type="evidence" value="ECO:0007669"/>
    <property type="project" value="TreeGrafter"/>
</dbReference>
<dbReference type="GO" id="GO:0005654">
    <property type="term" value="C:nucleoplasm"/>
    <property type="evidence" value="ECO:0007669"/>
    <property type="project" value="TreeGrafter"/>
</dbReference>
<evidence type="ECO:0000256" key="4">
    <source>
        <dbReference type="ARBA" id="ARBA00022771"/>
    </source>
</evidence>
<dbReference type="FunFam" id="3.30.160.60:FF:000710">
    <property type="entry name" value="Zinc finger protein 768"/>
    <property type="match status" value="1"/>
</dbReference>
<evidence type="ECO:0000256" key="8">
    <source>
        <dbReference type="ARBA" id="ARBA00023242"/>
    </source>
</evidence>
<dbReference type="AlphaFoldDB" id="A0A7R8WKG1"/>
<evidence type="ECO:0000313" key="10">
    <source>
        <dbReference type="EMBL" id="CAD7232208.1"/>
    </source>
</evidence>
<evidence type="ECO:0000256" key="7">
    <source>
        <dbReference type="ARBA" id="ARBA00023163"/>
    </source>
</evidence>
<gene>
    <name evidence="10" type="ORF">CTOB1V02_LOCUS10047</name>
</gene>
<dbReference type="PROSITE" id="PS50157">
    <property type="entry name" value="ZINC_FINGER_C2H2_2"/>
    <property type="match status" value="2"/>
</dbReference>
<dbReference type="Gene3D" id="3.30.160.60">
    <property type="entry name" value="Classic Zinc Finger"/>
    <property type="match status" value="2"/>
</dbReference>
<comment type="subcellular location">
    <subcellularLocation>
        <location evidence="1">Nucleus</location>
    </subcellularLocation>
</comment>
<evidence type="ECO:0000256" key="3">
    <source>
        <dbReference type="ARBA" id="ARBA00022737"/>
    </source>
</evidence>
<proteinExistence type="predicted"/>
<dbReference type="PROSITE" id="PS00028">
    <property type="entry name" value="ZINC_FINGER_C2H2_1"/>
    <property type="match status" value="2"/>
</dbReference>
<reference evidence="10" key="1">
    <citation type="submission" date="2020-11" db="EMBL/GenBank/DDBJ databases">
        <authorList>
            <person name="Tran Van P."/>
        </authorList>
    </citation>
    <scope>NUCLEOTIDE SEQUENCE</scope>
</reference>
<evidence type="ECO:0000256" key="6">
    <source>
        <dbReference type="ARBA" id="ARBA00023015"/>
    </source>
</evidence>
<organism evidence="10">
    <name type="scientific">Cyprideis torosa</name>
    <dbReference type="NCBI Taxonomy" id="163714"/>
    <lineage>
        <taxon>Eukaryota</taxon>
        <taxon>Metazoa</taxon>
        <taxon>Ecdysozoa</taxon>
        <taxon>Arthropoda</taxon>
        <taxon>Crustacea</taxon>
        <taxon>Oligostraca</taxon>
        <taxon>Ostracoda</taxon>
        <taxon>Podocopa</taxon>
        <taxon>Podocopida</taxon>
        <taxon>Cytherocopina</taxon>
        <taxon>Cytheroidea</taxon>
        <taxon>Cytherideidae</taxon>
        <taxon>Cyprideis</taxon>
    </lineage>
</organism>
<dbReference type="SMART" id="SM00355">
    <property type="entry name" value="ZnF_C2H2"/>
    <property type="match status" value="2"/>
</dbReference>
<accession>A0A7R8WKG1</accession>
<evidence type="ECO:0000256" key="1">
    <source>
        <dbReference type="ARBA" id="ARBA00004123"/>
    </source>
</evidence>